<dbReference type="GO" id="GO:0016491">
    <property type="term" value="F:oxidoreductase activity"/>
    <property type="evidence" value="ECO:0007669"/>
    <property type="project" value="InterPro"/>
</dbReference>
<keyword evidence="2" id="KW-0408">Iron</keyword>
<evidence type="ECO:0000259" key="4">
    <source>
        <dbReference type="PROSITE" id="PS51379"/>
    </source>
</evidence>
<dbReference type="Gene3D" id="3.30.70.20">
    <property type="match status" value="1"/>
</dbReference>
<gene>
    <name evidence="5" type="ORF">DSCW_62030</name>
</gene>
<evidence type="ECO:0000313" key="5">
    <source>
        <dbReference type="EMBL" id="BBO78786.1"/>
    </source>
</evidence>
<dbReference type="OrthoDB" id="9803192at2"/>
<evidence type="ECO:0000256" key="3">
    <source>
        <dbReference type="ARBA" id="ARBA00023014"/>
    </source>
</evidence>
<dbReference type="SUPFAM" id="SSF46548">
    <property type="entry name" value="alpha-helical ferredoxin"/>
    <property type="match status" value="1"/>
</dbReference>
<organism evidence="5 6">
    <name type="scientific">Desulfosarcina widdelii</name>
    <dbReference type="NCBI Taxonomy" id="947919"/>
    <lineage>
        <taxon>Bacteria</taxon>
        <taxon>Pseudomonadati</taxon>
        <taxon>Thermodesulfobacteriota</taxon>
        <taxon>Desulfobacteria</taxon>
        <taxon>Desulfobacterales</taxon>
        <taxon>Desulfosarcinaceae</taxon>
        <taxon>Desulfosarcina</taxon>
    </lineage>
</organism>
<dbReference type="Pfam" id="PF14691">
    <property type="entry name" value="Fer4_20"/>
    <property type="match status" value="1"/>
</dbReference>
<evidence type="ECO:0000256" key="2">
    <source>
        <dbReference type="ARBA" id="ARBA00023004"/>
    </source>
</evidence>
<dbReference type="KEGG" id="dwd:DSCW_62030"/>
<dbReference type="GO" id="GO:0051536">
    <property type="term" value="F:iron-sulfur cluster binding"/>
    <property type="evidence" value="ECO:0007669"/>
    <property type="project" value="UniProtKB-KW"/>
</dbReference>
<dbReference type="SUPFAM" id="SSF54862">
    <property type="entry name" value="4Fe-4S ferredoxins"/>
    <property type="match status" value="1"/>
</dbReference>
<dbReference type="AlphaFoldDB" id="A0A5K7ZAB5"/>
<dbReference type="PROSITE" id="PS00198">
    <property type="entry name" value="4FE4S_FER_1"/>
    <property type="match status" value="1"/>
</dbReference>
<dbReference type="Gene3D" id="1.10.1060.10">
    <property type="entry name" value="Alpha-helical ferredoxin"/>
    <property type="match status" value="1"/>
</dbReference>
<dbReference type="SUPFAM" id="SSF51971">
    <property type="entry name" value="Nucleotide-binding domain"/>
    <property type="match status" value="1"/>
</dbReference>
<dbReference type="PRINTS" id="PR00419">
    <property type="entry name" value="ADXRDTASE"/>
</dbReference>
<sequence>MNKPISLFISRSSTTSRINKTGSWRFARPRYQDQTAPCSAACPAGVDIPKIERGVAEGRIDQAWQTYVEENPFPSVCGRVCFHTCESACNRGRLDQPVNINRLDRFIGDAALERGCLEDRTVLPSNGRRVAICGSGPAGLSAAYFLTRLGFACEIFESKSQPGGVLYWGIPAYRLPKNVLQREIDRIVDLGVKIHCSQPVDADVLARLQSENDAVFMGFGLGRSLDLDIPGSGRMADGLSLLEALQNGERPDIGGEVAVVGGGNTAVDVARSLVRLGARPTILYRRQRQDMPAFEHEIAAAAAEGVRIVELVSPLAIEDNLDGVTVQLGRMKTADTGEDGRTRVVPDGDKNTSMTFTAIYAGIGADVAETWHRPGSDGASDRLILSHCTLDVGSTPLVYGGDPVMPTKSVTDAIASGKQAAIALQAWFEGGRDAVPAAMDRSRVGDGPALSMEMFLGGERRLRDRHVVAAEEINTDYFQTSSRGTPIQLSVDDARETFAEIESTLSSDQAAEEADRCYQCGLCNDCDNCRIFCSEVSIEVKDGKRRIDLDYCKGCGVCVAECPRCAMVIEEERA</sequence>
<dbReference type="GO" id="GO:0046872">
    <property type="term" value="F:metal ion binding"/>
    <property type="evidence" value="ECO:0007669"/>
    <property type="project" value="UniProtKB-KW"/>
</dbReference>
<feature type="domain" description="4Fe-4S ferredoxin-type" evidence="4">
    <location>
        <begin position="543"/>
        <end position="572"/>
    </location>
</feature>
<dbReference type="Gene3D" id="3.50.50.60">
    <property type="entry name" value="FAD/NAD(P)-binding domain"/>
    <property type="match status" value="2"/>
</dbReference>
<dbReference type="Proteomes" id="UP000427769">
    <property type="component" value="Chromosome"/>
</dbReference>
<dbReference type="InterPro" id="IPR023753">
    <property type="entry name" value="FAD/NAD-binding_dom"/>
</dbReference>
<reference evidence="5 6" key="1">
    <citation type="submission" date="2019-11" db="EMBL/GenBank/DDBJ databases">
        <title>Comparative genomics of hydrocarbon-degrading Desulfosarcina strains.</title>
        <authorList>
            <person name="Watanabe M."/>
            <person name="Kojima H."/>
            <person name="Fukui M."/>
        </authorList>
    </citation>
    <scope>NUCLEOTIDE SEQUENCE [LARGE SCALE GENOMIC DNA]</scope>
    <source>
        <strain evidence="5 6">PP31</strain>
    </source>
</reference>
<dbReference type="InterPro" id="IPR017896">
    <property type="entry name" value="4Fe4S_Fe-S-bd"/>
</dbReference>
<proteinExistence type="predicted"/>
<accession>A0A5K7ZAB5</accession>
<name>A0A5K7ZAB5_9BACT</name>
<dbReference type="PROSITE" id="PS51379">
    <property type="entry name" value="4FE4S_FER_2"/>
    <property type="match status" value="1"/>
</dbReference>
<dbReference type="PANTHER" id="PTHR42783:SF3">
    <property type="entry name" value="GLUTAMATE SYNTHASE [NADPH] SMALL CHAIN-RELATED"/>
    <property type="match status" value="1"/>
</dbReference>
<dbReference type="EMBL" id="AP021875">
    <property type="protein sequence ID" value="BBO78786.1"/>
    <property type="molecule type" value="Genomic_DNA"/>
</dbReference>
<dbReference type="InterPro" id="IPR036188">
    <property type="entry name" value="FAD/NAD-bd_sf"/>
</dbReference>
<evidence type="ECO:0000256" key="1">
    <source>
        <dbReference type="ARBA" id="ARBA00022723"/>
    </source>
</evidence>
<dbReference type="Pfam" id="PF07992">
    <property type="entry name" value="Pyr_redox_2"/>
    <property type="match status" value="1"/>
</dbReference>
<protein>
    <recommendedName>
        <fullName evidence="4">4Fe-4S ferredoxin-type domain-containing protein</fullName>
    </recommendedName>
</protein>
<keyword evidence="6" id="KW-1185">Reference proteome</keyword>
<dbReference type="RefSeq" id="WP_155307384.1">
    <property type="nucleotide sequence ID" value="NZ_AP021875.1"/>
</dbReference>
<dbReference type="InterPro" id="IPR009051">
    <property type="entry name" value="Helical_ferredxn"/>
</dbReference>
<keyword evidence="3" id="KW-0411">Iron-sulfur</keyword>
<evidence type="ECO:0000313" key="6">
    <source>
        <dbReference type="Proteomes" id="UP000427769"/>
    </source>
</evidence>
<dbReference type="InterPro" id="IPR028261">
    <property type="entry name" value="DPD_II"/>
</dbReference>
<dbReference type="InterPro" id="IPR017900">
    <property type="entry name" value="4Fe4S_Fe_S_CS"/>
</dbReference>
<keyword evidence="1" id="KW-0479">Metal-binding</keyword>
<dbReference type="PANTHER" id="PTHR42783">
    <property type="entry name" value="GLUTAMATE SYNTHASE [NADPH] SMALL CHAIN"/>
    <property type="match status" value="1"/>
</dbReference>